<comment type="similarity">
    <text evidence="1 2">Belongs to the enoyl-CoA hydratase/isomerase family.</text>
</comment>
<sequence>MRSRPPQLSFPHPHIARIDFRRPKEANRLEAADLRLLQSYLSACDANEDLHVLLITSCGTTFSSGFDLRTLKQQAASARTDEVAVLESFIDRLAASRLITIAALNGLAIGAASDLVLACDLRLATVTAGIRMPAARFGMPLYLGALRRYLLAFGPAEQSI</sequence>
<dbReference type="EMBL" id="JACHBC010000031">
    <property type="protein sequence ID" value="MBB5564772.1"/>
    <property type="molecule type" value="Genomic_DNA"/>
</dbReference>
<keyword evidence="4" id="KW-1185">Reference proteome</keyword>
<dbReference type="Gene3D" id="3.90.226.10">
    <property type="entry name" value="2-enoyl-CoA Hydratase, Chain A, domain 1"/>
    <property type="match status" value="1"/>
</dbReference>
<reference evidence="3 4" key="1">
    <citation type="submission" date="2020-08" db="EMBL/GenBank/DDBJ databases">
        <title>Genomic Encyclopedia of Type Strains, Phase IV (KMG-V): Genome sequencing to study the core and pangenomes of soil and plant-associated prokaryotes.</title>
        <authorList>
            <person name="Whitman W."/>
        </authorList>
    </citation>
    <scope>NUCLEOTIDE SEQUENCE [LARGE SCALE GENOMIC DNA]</scope>
    <source>
        <strain evidence="3 4">SEMIA 4034</strain>
    </source>
</reference>
<evidence type="ECO:0000313" key="4">
    <source>
        <dbReference type="Proteomes" id="UP000528824"/>
    </source>
</evidence>
<dbReference type="GO" id="GO:0006635">
    <property type="term" value="P:fatty acid beta-oxidation"/>
    <property type="evidence" value="ECO:0007669"/>
    <property type="project" value="TreeGrafter"/>
</dbReference>
<dbReference type="InterPro" id="IPR018376">
    <property type="entry name" value="Enoyl-CoA_hyd/isom_CS"/>
</dbReference>
<organism evidence="3 4">
    <name type="scientific">Rhizobium lentis</name>
    <dbReference type="NCBI Taxonomy" id="1138194"/>
    <lineage>
        <taxon>Bacteria</taxon>
        <taxon>Pseudomonadati</taxon>
        <taxon>Pseudomonadota</taxon>
        <taxon>Alphaproteobacteria</taxon>
        <taxon>Hyphomicrobiales</taxon>
        <taxon>Rhizobiaceae</taxon>
        <taxon>Rhizobium/Agrobacterium group</taxon>
        <taxon>Rhizobium</taxon>
    </lineage>
</organism>
<dbReference type="SUPFAM" id="SSF52096">
    <property type="entry name" value="ClpP/crotonase"/>
    <property type="match status" value="1"/>
</dbReference>
<protein>
    <submittedName>
        <fullName evidence="3">Enoyl-CoA hydratase/carnithine racemase</fullName>
    </submittedName>
</protein>
<dbReference type="Proteomes" id="UP000528824">
    <property type="component" value="Unassembled WGS sequence"/>
</dbReference>
<dbReference type="CDD" id="cd06558">
    <property type="entry name" value="crotonase-like"/>
    <property type="match status" value="1"/>
</dbReference>
<dbReference type="PANTHER" id="PTHR11941:SF54">
    <property type="entry name" value="ENOYL-COA HYDRATASE, MITOCHONDRIAL"/>
    <property type="match status" value="1"/>
</dbReference>
<dbReference type="PANTHER" id="PTHR11941">
    <property type="entry name" value="ENOYL-COA HYDRATASE-RELATED"/>
    <property type="match status" value="1"/>
</dbReference>
<dbReference type="Pfam" id="PF00378">
    <property type="entry name" value="ECH_1"/>
    <property type="match status" value="1"/>
</dbReference>
<dbReference type="GO" id="GO:0003824">
    <property type="term" value="F:catalytic activity"/>
    <property type="evidence" value="ECO:0007669"/>
    <property type="project" value="InterPro"/>
</dbReference>
<dbReference type="PROSITE" id="PS00166">
    <property type="entry name" value="ENOYL_COA_HYDRATASE"/>
    <property type="match status" value="1"/>
</dbReference>
<evidence type="ECO:0000256" key="2">
    <source>
        <dbReference type="RuleBase" id="RU003707"/>
    </source>
</evidence>
<proteinExistence type="inferred from homology"/>
<evidence type="ECO:0000256" key="1">
    <source>
        <dbReference type="ARBA" id="ARBA00005254"/>
    </source>
</evidence>
<gene>
    <name evidence="3" type="ORF">GGI59_006482</name>
</gene>
<dbReference type="AlphaFoldDB" id="A0A7W8XKX1"/>
<dbReference type="InterPro" id="IPR001753">
    <property type="entry name" value="Enoyl-CoA_hydra/iso"/>
</dbReference>
<dbReference type="InterPro" id="IPR029045">
    <property type="entry name" value="ClpP/crotonase-like_dom_sf"/>
</dbReference>
<evidence type="ECO:0000313" key="3">
    <source>
        <dbReference type="EMBL" id="MBB5564772.1"/>
    </source>
</evidence>
<accession>A0A7W8XKX1</accession>
<name>A0A7W8XKX1_9HYPH</name>
<dbReference type="RefSeq" id="WP_183920360.1">
    <property type="nucleotide sequence ID" value="NZ_JACHBB010000031.1"/>
</dbReference>
<comment type="caution">
    <text evidence="3">The sequence shown here is derived from an EMBL/GenBank/DDBJ whole genome shotgun (WGS) entry which is preliminary data.</text>
</comment>